<dbReference type="SMART" id="SM00388">
    <property type="entry name" value="HisKA"/>
    <property type="match status" value="1"/>
</dbReference>
<evidence type="ECO:0000256" key="4">
    <source>
        <dbReference type="SAM" id="MobiDB-lite"/>
    </source>
</evidence>
<dbReference type="InterPro" id="IPR003661">
    <property type="entry name" value="HisK_dim/P_dom"/>
</dbReference>
<dbReference type="Pfam" id="PF00512">
    <property type="entry name" value="HisKA"/>
    <property type="match status" value="1"/>
</dbReference>
<evidence type="ECO:0000259" key="5">
    <source>
        <dbReference type="SMART" id="SM00388"/>
    </source>
</evidence>
<evidence type="ECO:0000313" key="6">
    <source>
        <dbReference type="EMBL" id="SDS96866.1"/>
    </source>
</evidence>
<dbReference type="AlphaFoldDB" id="A0A1H1WKM9"/>
<sequence>MDEHPSAPRHRDPVNRPAGAGETAIPVAVAVPSGRDAVRHDLVELLDHELRTPSTSVVGLVELLLDGEVGPLSEAQASMLRRVSVNSLRLSAAVEQVLDVCHHSTGAQEQGPDLAVVLEALGSWARGRGSVPGSTPPPPARRFVPMPARDASRGRPTLAG</sequence>
<dbReference type="EMBL" id="LT629757">
    <property type="protein sequence ID" value="SDS96866.1"/>
    <property type="molecule type" value="Genomic_DNA"/>
</dbReference>
<accession>A0A1H1WKM9</accession>
<gene>
    <name evidence="6" type="ORF">SAMN04488570_3168</name>
</gene>
<feature type="region of interest" description="Disordered" evidence="4">
    <location>
        <begin position="1"/>
        <end position="23"/>
    </location>
</feature>
<evidence type="ECO:0000256" key="3">
    <source>
        <dbReference type="ARBA" id="ARBA00012438"/>
    </source>
</evidence>
<dbReference type="EC" id="2.7.13.3" evidence="3"/>
<name>A0A1H1WKM9_9ACTN</name>
<evidence type="ECO:0000256" key="2">
    <source>
        <dbReference type="ARBA" id="ARBA00004236"/>
    </source>
</evidence>
<proteinExistence type="predicted"/>
<dbReference type="InterPro" id="IPR036097">
    <property type="entry name" value="HisK_dim/P_sf"/>
</dbReference>
<feature type="region of interest" description="Disordered" evidence="4">
    <location>
        <begin position="127"/>
        <end position="160"/>
    </location>
</feature>
<reference evidence="7" key="1">
    <citation type="submission" date="2016-10" db="EMBL/GenBank/DDBJ databases">
        <authorList>
            <person name="Varghese N."/>
            <person name="Submissions S."/>
        </authorList>
    </citation>
    <scope>NUCLEOTIDE SEQUENCE [LARGE SCALE GENOMIC DNA]</scope>
    <source>
        <strain evidence="7">DSM 22127</strain>
    </source>
</reference>
<comment type="catalytic activity">
    <reaction evidence="1">
        <text>ATP + protein L-histidine = ADP + protein N-phospho-L-histidine.</text>
        <dbReference type="EC" id="2.7.13.3"/>
    </reaction>
</comment>
<dbReference type="GO" id="GO:0000155">
    <property type="term" value="F:phosphorelay sensor kinase activity"/>
    <property type="evidence" value="ECO:0007669"/>
    <property type="project" value="InterPro"/>
</dbReference>
<keyword evidence="7" id="KW-1185">Reference proteome</keyword>
<evidence type="ECO:0000256" key="1">
    <source>
        <dbReference type="ARBA" id="ARBA00000085"/>
    </source>
</evidence>
<dbReference type="Gene3D" id="1.10.287.130">
    <property type="match status" value="1"/>
</dbReference>
<dbReference type="Proteomes" id="UP000198859">
    <property type="component" value="Chromosome I"/>
</dbReference>
<comment type="subcellular location">
    <subcellularLocation>
        <location evidence="2">Cell membrane</location>
    </subcellularLocation>
</comment>
<evidence type="ECO:0000313" key="7">
    <source>
        <dbReference type="Proteomes" id="UP000198859"/>
    </source>
</evidence>
<dbReference type="CDD" id="cd00082">
    <property type="entry name" value="HisKA"/>
    <property type="match status" value="1"/>
</dbReference>
<dbReference type="STRING" id="642780.SAMN04488570_3168"/>
<protein>
    <recommendedName>
        <fullName evidence="3">histidine kinase</fullName>
        <ecNumber evidence="3">2.7.13.3</ecNumber>
    </recommendedName>
</protein>
<dbReference type="GO" id="GO:0005886">
    <property type="term" value="C:plasma membrane"/>
    <property type="evidence" value="ECO:0007669"/>
    <property type="project" value="UniProtKB-SubCell"/>
</dbReference>
<dbReference type="SUPFAM" id="SSF47384">
    <property type="entry name" value="Homodimeric domain of signal transducing histidine kinase"/>
    <property type="match status" value="1"/>
</dbReference>
<organism evidence="6 7">
    <name type="scientific">Nocardioides scoriae</name>
    <dbReference type="NCBI Taxonomy" id="642780"/>
    <lineage>
        <taxon>Bacteria</taxon>
        <taxon>Bacillati</taxon>
        <taxon>Actinomycetota</taxon>
        <taxon>Actinomycetes</taxon>
        <taxon>Propionibacteriales</taxon>
        <taxon>Nocardioidaceae</taxon>
        <taxon>Nocardioides</taxon>
    </lineage>
</organism>
<feature type="compositionally biased region" description="Basic and acidic residues" evidence="4">
    <location>
        <begin position="1"/>
        <end position="14"/>
    </location>
</feature>
<feature type="domain" description="Signal transduction histidine kinase dimerisation/phosphoacceptor" evidence="5">
    <location>
        <begin position="38"/>
        <end position="106"/>
    </location>
</feature>
<keyword evidence="6" id="KW-0418">Kinase</keyword>
<keyword evidence="6" id="KW-0808">Transferase</keyword>